<dbReference type="RefSeq" id="WP_284343444.1">
    <property type="nucleotide sequence ID" value="NZ_BSNS01000028.1"/>
</dbReference>
<feature type="chain" id="PRO_5046891826" description="Peptidase inhibitor I78 family protein" evidence="1">
    <location>
        <begin position="32"/>
        <end position="110"/>
    </location>
</feature>
<reference evidence="3" key="1">
    <citation type="journal article" date="2019" name="Int. J. Syst. Evol. Microbiol.">
        <title>The Global Catalogue of Microorganisms (GCM) 10K type strain sequencing project: providing services to taxonomists for standard genome sequencing and annotation.</title>
        <authorList>
            <consortium name="The Broad Institute Genomics Platform"/>
            <consortium name="The Broad Institute Genome Sequencing Center for Infectious Disease"/>
            <person name="Wu L."/>
            <person name="Ma J."/>
        </authorList>
    </citation>
    <scope>NUCLEOTIDE SEQUENCE [LARGE SCALE GENOMIC DNA]</scope>
    <source>
        <strain evidence="3">NBRC 112416</strain>
    </source>
</reference>
<evidence type="ECO:0000313" key="3">
    <source>
        <dbReference type="Proteomes" id="UP001156691"/>
    </source>
</evidence>
<keyword evidence="1" id="KW-0732">Signal</keyword>
<feature type="signal peptide" evidence="1">
    <location>
        <begin position="1"/>
        <end position="31"/>
    </location>
</feature>
<evidence type="ECO:0000313" key="2">
    <source>
        <dbReference type="EMBL" id="GLQ58051.1"/>
    </source>
</evidence>
<dbReference type="InterPro" id="IPR021719">
    <property type="entry name" value="Prot_inh_I78"/>
</dbReference>
<protein>
    <recommendedName>
        <fullName evidence="4">Peptidase inhibitor I78 family protein</fullName>
    </recommendedName>
</protein>
<accession>A0ABQ5WEM4</accession>
<comment type="caution">
    <text evidence="2">The sequence shown here is derived from an EMBL/GenBank/DDBJ whole genome shotgun (WGS) entry which is preliminary data.</text>
</comment>
<organism evidence="2 3">
    <name type="scientific">Devosia nitrariae</name>
    <dbReference type="NCBI Taxonomy" id="2071872"/>
    <lineage>
        <taxon>Bacteria</taxon>
        <taxon>Pseudomonadati</taxon>
        <taxon>Pseudomonadota</taxon>
        <taxon>Alphaproteobacteria</taxon>
        <taxon>Hyphomicrobiales</taxon>
        <taxon>Devosiaceae</taxon>
        <taxon>Devosia</taxon>
    </lineage>
</organism>
<evidence type="ECO:0000256" key="1">
    <source>
        <dbReference type="SAM" id="SignalP"/>
    </source>
</evidence>
<dbReference type="Gene3D" id="3.30.10.10">
    <property type="entry name" value="Trypsin Inhibitor V, subunit A"/>
    <property type="match status" value="1"/>
</dbReference>
<keyword evidence="3" id="KW-1185">Reference proteome</keyword>
<sequence>MIAHRVGRTLATGIAASALLVSLSACMSARSDQSLPGMGTMECGAGALEGRIGQEVVQGAGGTSIGGVAIDAPGTIRVIAPGQPVTQDYNPQRLNLDVDASGRLVRPWCG</sequence>
<name>A0ABQ5WEM4_9HYPH</name>
<evidence type="ECO:0008006" key="4">
    <source>
        <dbReference type="Google" id="ProtNLM"/>
    </source>
</evidence>
<dbReference type="Proteomes" id="UP001156691">
    <property type="component" value="Unassembled WGS sequence"/>
</dbReference>
<dbReference type="Pfam" id="PF11720">
    <property type="entry name" value="Inhibitor_I78"/>
    <property type="match status" value="1"/>
</dbReference>
<gene>
    <name evidence="2" type="ORF">GCM10010862_53100</name>
</gene>
<proteinExistence type="predicted"/>
<dbReference type="EMBL" id="BSNS01000028">
    <property type="protein sequence ID" value="GLQ58051.1"/>
    <property type="molecule type" value="Genomic_DNA"/>
</dbReference>
<dbReference type="PROSITE" id="PS51257">
    <property type="entry name" value="PROKAR_LIPOPROTEIN"/>
    <property type="match status" value="1"/>
</dbReference>